<dbReference type="STRING" id="105984.A0A427Y162"/>
<evidence type="ECO:0000313" key="1">
    <source>
        <dbReference type="EMBL" id="RSH84817.1"/>
    </source>
</evidence>
<dbReference type="AlphaFoldDB" id="A0A427Y162"/>
<gene>
    <name evidence="1" type="ORF">EHS24_006345</name>
</gene>
<evidence type="ECO:0000313" key="2">
    <source>
        <dbReference type="Proteomes" id="UP000279236"/>
    </source>
</evidence>
<keyword evidence="2" id="KW-1185">Reference proteome</keyword>
<evidence type="ECO:0008006" key="3">
    <source>
        <dbReference type="Google" id="ProtNLM"/>
    </source>
</evidence>
<dbReference type="RefSeq" id="XP_028478265.1">
    <property type="nucleotide sequence ID" value="XM_028621813.1"/>
</dbReference>
<dbReference type="OrthoDB" id="10648628at2759"/>
<name>A0A427Y162_9TREE</name>
<protein>
    <recommendedName>
        <fullName evidence="3">F-box domain-containing protein</fullName>
    </recommendedName>
</protein>
<sequence>MGTSVLYYSAHPHIIELILSHIPYSALGAVGATCKGLRASVAAIQSQHLILSPLVGDELLVRTPLGRLPGLYSIIFRGDMAKELARIKLFTDHTTVLDVQGFVGGNINLTRLAPAFPNLETYRAITDPLDQSFTPYFPLPCKTLVIFYNEDGPNPGGMRDADDFDSDYEDFDDEDKIIPEGVIPAVPEGVRKTVVNMKGDDVPVADFFPCIFNFPTSVQDFVIVFPFYELGKARGRFFNFTAPIIVMDTVELVGTDAMYTLVGLDEASRGFNMLQHMRAQLGRWEFTGDKSKQECINERLDHVRIRTKAEYAKSVKDIELETVEHIYRAR</sequence>
<dbReference type="Proteomes" id="UP000279236">
    <property type="component" value="Unassembled WGS sequence"/>
</dbReference>
<dbReference type="GeneID" id="39590888"/>
<organism evidence="1 2">
    <name type="scientific">Apiotrichum porosum</name>
    <dbReference type="NCBI Taxonomy" id="105984"/>
    <lineage>
        <taxon>Eukaryota</taxon>
        <taxon>Fungi</taxon>
        <taxon>Dikarya</taxon>
        <taxon>Basidiomycota</taxon>
        <taxon>Agaricomycotina</taxon>
        <taxon>Tremellomycetes</taxon>
        <taxon>Trichosporonales</taxon>
        <taxon>Trichosporonaceae</taxon>
        <taxon>Apiotrichum</taxon>
    </lineage>
</organism>
<proteinExistence type="predicted"/>
<comment type="caution">
    <text evidence="1">The sequence shown here is derived from an EMBL/GenBank/DDBJ whole genome shotgun (WGS) entry which is preliminary data.</text>
</comment>
<dbReference type="EMBL" id="RSCE01000003">
    <property type="protein sequence ID" value="RSH84817.1"/>
    <property type="molecule type" value="Genomic_DNA"/>
</dbReference>
<reference evidence="1 2" key="1">
    <citation type="submission" date="2018-11" db="EMBL/GenBank/DDBJ databases">
        <title>Genome sequence of Apiotrichum porosum DSM 27194.</title>
        <authorList>
            <person name="Aliyu H."/>
            <person name="Gorte O."/>
            <person name="Ochsenreither K."/>
        </authorList>
    </citation>
    <scope>NUCLEOTIDE SEQUENCE [LARGE SCALE GENOMIC DNA]</scope>
    <source>
        <strain evidence="1 2">DSM 27194</strain>
    </source>
</reference>
<accession>A0A427Y162</accession>